<keyword evidence="4 5" id="KW-0326">Glycosidase</keyword>
<evidence type="ECO:0000313" key="8">
    <source>
        <dbReference type="Proteomes" id="UP000181981"/>
    </source>
</evidence>
<dbReference type="EMBL" id="FOHT01000019">
    <property type="protein sequence ID" value="SET67512.1"/>
    <property type="molecule type" value="Genomic_DNA"/>
</dbReference>
<dbReference type="PANTHER" id="PTHR43301:SF3">
    <property type="entry name" value="ARABINAN ENDO-1,5-ALPHA-L-ARABINOSIDASE A-RELATED"/>
    <property type="match status" value="1"/>
</dbReference>
<dbReference type="Gene3D" id="2.115.10.20">
    <property type="entry name" value="Glycosyl hydrolase domain, family 43"/>
    <property type="match status" value="1"/>
</dbReference>
<dbReference type="InterPro" id="IPR023296">
    <property type="entry name" value="Glyco_hydro_beta-prop_sf"/>
</dbReference>
<dbReference type="Pfam" id="PF04616">
    <property type="entry name" value="Glyco_hydro_43"/>
    <property type="match status" value="1"/>
</dbReference>
<evidence type="ECO:0000256" key="6">
    <source>
        <dbReference type="SAM" id="SignalP"/>
    </source>
</evidence>
<evidence type="ECO:0000256" key="1">
    <source>
        <dbReference type="ARBA" id="ARBA00004834"/>
    </source>
</evidence>
<comment type="similarity">
    <text evidence="2 5">Belongs to the glycosyl hydrolase 43 family.</text>
</comment>
<evidence type="ECO:0000256" key="4">
    <source>
        <dbReference type="ARBA" id="ARBA00023295"/>
    </source>
</evidence>
<feature type="signal peptide" evidence="6">
    <location>
        <begin position="1"/>
        <end position="36"/>
    </location>
</feature>
<dbReference type="PANTHER" id="PTHR43301">
    <property type="entry name" value="ARABINAN ENDO-1,5-ALPHA-L-ARABINOSIDASE"/>
    <property type="match status" value="1"/>
</dbReference>
<dbReference type="GO" id="GO:0005975">
    <property type="term" value="P:carbohydrate metabolic process"/>
    <property type="evidence" value="ECO:0007669"/>
    <property type="project" value="InterPro"/>
</dbReference>
<comment type="pathway">
    <text evidence="1">Glycan metabolism; L-arabinan degradation.</text>
</comment>
<dbReference type="InterPro" id="IPR050727">
    <property type="entry name" value="GH43_arabinanases"/>
</dbReference>
<reference evidence="7 8" key="1">
    <citation type="submission" date="2016-10" db="EMBL/GenBank/DDBJ databases">
        <authorList>
            <person name="de Groot N.N."/>
        </authorList>
    </citation>
    <scope>NUCLEOTIDE SEQUENCE [LARGE SCALE GENOMIC DNA]</scope>
    <source>
        <strain evidence="7 8">DSM 25947</strain>
    </source>
</reference>
<keyword evidence="3 5" id="KW-0378">Hydrolase</keyword>
<evidence type="ECO:0000313" key="7">
    <source>
        <dbReference type="EMBL" id="SET67512.1"/>
    </source>
</evidence>
<keyword evidence="6" id="KW-0732">Signal</keyword>
<protein>
    <submittedName>
        <fullName evidence="7">Glycosyl hydrolases family 43</fullName>
    </submittedName>
</protein>
<gene>
    <name evidence="7" type="ORF">SAMN05444285_11965</name>
</gene>
<evidence type="ECO:0000256" key="5">
    <source>
        <dbReference type="RuleBase" id="RU361187"/>
    </source>
</evidence>
<dbReference type="Proteomes" id="UP000181981">
    <property type="component" value="Unassembled WGS sequence"/>
</dbReference>
<proteinExistence type="inferred from homology"/>
<feature type="chain" id="PRO_5010296740" evidence="6">
    <location>
        <begin position="37"/>
        <end position="390"/>
    </location>
</feature>
<dbReference type="InterPro" id="IPR006710">
    <property type="entry name" value="Glyco_hydro_43"/>
</dbReference>
<dbReference type="SUPFAM" id="SSF75005">
    <property type="entry name" value="Arabinanase/levansucrase/invertase"/>
    <property type="match status" value="1"/>
</dbReference>
<evidence type="ECO:0000256" key="2">
    <source>
        <dbReference type="ARBA" id="ARBA00009865"/>
    </source>
</evidence>
<evidence type="ECO:0000256" key="3">
    <source>
        <dbReference type="ARBA" id="ARBA00022801"/>
    </source>
</evidence>
<sequence>MNQINMTYLQIVKRCFPSMKFLLTFCLNAFVLAVMALPNDLVPQKHSSVQAESSREGFQFKIEENQDVLMLTYFRQRYPTRIEIDEDGNTVEVPLSDPMLEAKLHIALSTDGRHWFPLNANEPVWDQWMRDPYVRRGPDGVWRILTTGTTDGYNRDASGPGCFFASSKDLIHWNDERTLPLMEEVRDASGNFLANNIWAPEWFYDEENEEYILIWSSSFKDAGWKESRLWYSKTKDWKNFTPAKVFFEPPYSVIDGTLLKHENAYYLFHKEEEFGAKTGERRAIRLATSKKLEGPYQIVDGDLNDGQIVPVITEGPTIIEDPENSGWLLYYDYCMTNRYGASFSKDFLNWEILDDVHFPADARHGCVSKISSEEARTLINEYNISSSTDK</sequence>
<name>A0A1I0GBY1_9BACT</name>
<dbReference type="AlphaFoldDB" id="A0A1I0GBY1"/>
<accession>A0A1I0GBY1</accession>
<dbReference type="GO" id="GO:0004553">
    <property type="term" value="F:hydrolase activity, hydrolyzing O-glycosyl compounds"/>
    <property type="evidence" value="ECO:0007669"/>
    <property type="project" value="InterPro"/>
</dbReference>
<dbReference type="CDD" id="cd08983">
    <property type="entry name" value="GH43_Bt3655-like"/>
    <property type="match status" value="1"/>
</dbReference>
<organism evidence="7 8">
    <name type="scientific">Draconibacterium orientale</name>
    <dbReference type="NCBI Taxonomy" id="1168034"/>
    <lineage>
        <taxon>Bacteria</taxon>
        <taxon>Pseudomonadati</taxon>
        <taxon>Bacteroidota</taxon>
        <taxon>Bacteroidia</taxon>
        <taxon>Marinilabiliales</taxon>
        <taxon>Prolixibacteraceae</taxon>
        <taxon>Draconibacterium</taxon>
    </lineage>
</organism>